<accession>A0A1D8NMJ2</accession>
<dbReference type="Proteomes" id="UP000182444">
    <property type="component" value="Chromosome 1F"/>
</dbReference>
<sequence>MTVVVVTYDTTIGTYDITTGTYDTTTTTTTTAHRLSRHWETSRATDKLHSPRQTTQAPQNHIRYLSSLLRRLGLFHAALLSCCQGVCTYDTICSCSYDDDTLTRACCRRYIGDIGDVCNMGDTNSLCTIQLFPGSP</sequence>
<dbReference type="RefSeq" id="XP_068139397.1">
    <property type="nucleotide sequence ID" value="XM_068283296.1"/>
</dbReference>
<dbReference type="GeneID" id="94583885"/>
<name>A0A1D8NMJ2_YARLL</name>
<dbReference type="AlphaFoldDB" id="A0A1D8NMJ2"/>
<gene>
    <name evidence="1" type="ORF">YALI1_F11711g</name>
</gene>
<reference evidence="1 2" key="1">
    <citation type="journal article" date="2016" name="PLoS ONE">
        <title>Sequence Assembly of Yarrowia lipolytica Strain W29/CLIB89 Shows Transposable Element Diversity.</title>
        <authorList>
            <person name="Magnan C."/>
            <person name="Yu J."/>
            <person name="Chang I."/>
            <person name="Jahn E."/>
            <person name="Kanomata Y."/>
            <person name="Wu J."/>
            <person name="Zeller M."/>
            <person name="Oakes M."/>
            <person name="Baldi P."/>
            <person name="Sandmeyer S."/>
        </authorList>
    </citation>
    <scope>NUCLEOTIDE SEQUENCE [LARGE SCALE GENOMIC DNA]</scope>
    <source>
        <strain evidence="2">CLIB89(W29)</strain>
    </source>
</reference>
<evidence type="ECO:0000313" key="2">
    <source>
        <dbReference type="Proteomes" id="UP000182444"/>
    </source>
</evidence>
<protein>
    <submittedName>
        <fullName evidence="1">Uncharacterized protein</fullName>
    </submittedName>
</protein>
<dbReference type="VEuPathDB" id="FungiDB:YALI1_F11711g"/>
<dbReference type="EMBL" id="CP017558">
    <property type="protein sequence ID" value="AOW06847.1"/>
    <property type="molecule type" value="Genomic_DNA"/>
</dbReference>
<evidence type="ECO:0000313" key="1">
    <source>
        <dbReference type="EMBL" id="AOW06847.1"/>
    </source>
</evidence>
<proteinExistence type="predicted"/>
<organism evidence="1 2">
    <name type="scientific">Yarrowia lipolytica</name>
    <name type="common">Candida lipolytica</name>
    <dbReference type="NCBI Taxonomy" id="4952"/>
    <lineage>
        <taxon>Eukaryota</taxon>
        <taxon>Fungi</taxon>
        <taxon>Dikarya</taxon>
        <taxon>Ascomycota</taxon>
        <taxon>Saccharomycotina</taxon>
        <taxon>Dipodascomycetes</taxon>
        <taxon>Dipodascales</taxon>
        <taxon>Dipodascales incertae sedis</taxon>
        <taxon>Yarrowia</taxon>
    </lineage>
</organism>